<comment type="similarity">
    <text evidence="2 7">Belongs to the NSE4 family.</text>
</comment>
<evidence type="ECO:0000256" key="9">
    <source>
        <dbReference type="SAM" id="MobiDB-lite"/>
    </source>
</evidence>
<accession>A0A9W6BIP4</accession>
<comment type="caution">
    <text evidence="11">The sequence shown here is derived from an EMBL/GenBank/DDBJ whole genome shotgun (WGS) entry which is preliminary data.</text>
</comment>
<proteinExistence type="inferred from homology"/>
<reference evidence="11 12" key="1">
    <citation type="journal article" date="2023" name="Commun. Biol.">
        <title>Reorganization of the ancestral sex-determining regions during the evolution of trioecy in Pleodorina starrii.</title>
        <authorList>
            <person name="Takahashi K."/>
            <person name="Suzuki S."/>
            <person name="Kawai-Toyooka H."/>
            <person name="Yamamoto K."/>
            <person name="Hamaji T."/>
            <person name="Ootsuki R."/>
            <person name="Yamaguchi H."/>
            <person name="Kawachi M."/>
            <person name="Higashiyama T."/>
            <person name="Nozaki H."/>
        </authorList>
    </citation>
    <scope>NUCLEOTIDE SEQUENCE [LARGE SCALE GENOMIC DNA]</scope>
    <source>
        <strain evidence="11 12">NIES-4479</strain>
    </source>
</reference>
<dbReference type="AlphaFoldDB" id="A0A9W6BIP4"/>
<evidence type="ECO:0000256" key="4">
    <source>
        <dbReference type="ARBA" id="ARBA00023172"/>
    </source>
</evidence>
<keyword evidence="6 7" id="KW-0539">Nucleus</keyword>
<evidence type="ECO:0000256" key="3">
    <source>
        <dbReference type="ARBA" id="ARBA00022763"/>
    </source>
</evidence>
<evidence type="ECO:0000256" key="1">
    <source>
        <dbReference type="ARBA" id="ARBA00004123"/>
    </source>
</evidence>
<dbReference type="GO" id="GO:0030915">
    <property type="term" value="C:Smc5-Smc6 complex"/>
    <property type="evidence" value="ECO:0007669"/>
    <property type="project" value="UniProtKB-UniRule"/>
</dbReference>
<dbReference type="EMBL" id="BRXU01000006">
    <property type="protein sequence ID" value="GLC52535.1"/>
    <property type="molecule type" value="Genomic_DNA"/>
</dbReference>
<evidence type="ECO:0000256" key="7">
    <source>
        <dbReference type="RuleBase" id="RU365071"/>
    </source>
</evidence>
<evidence type="ECO:0000256" key="8">
    <source>
        <dbReference type="SAM" id="Coils"/>
    </source>
</evidence>
<evidence type="ECO:0000313" key="12">
    <source>
        <dbReference type="Proteomes" id="UP001165080"/>
    </source>
</evidence>
<dbReference type="InterPro" id="IPR014854">
    <property type="entry name" value="Nse4_C"/>
</dbReference>
<dbReference type="OrthoDB" id="361242at2759"/>
<dbReference type="GO" id="GO:0006310">
    <property type="term" value="P:DNA recombination"/>
    <property type="evidence" value="ECO:0007669"/>
    <property type="project" value="UniProtKB-UniRule"/>
</dbReference>
<gene>
    <name evidence="11" type="primary">PLEST003364</name>
    <name evidence="11" type="ORF">PLESTB_000640400</name>
</gene>
<dbReference type="Proteomes" id="UP001165080">
    <property type="component" value="Unassembled WGS sequence"/>
</dbReference>
<evidence type="ECO:0000256" key="6">
    <source>
        <dbReference type="ARBA" id="ARBA00023242"/>
    </source>
</evidence>
<keyword evidence="12" id="KW-1185">Reference proteome</keyword>
<sequence>MAENFGVRGINREQHRQFRQELREQKQNLHRNKEVLCDISTNRLDEAVRQLEEVRERGDALGDAFRKPKDVSAQAEIFRTLAGYGVEATNKLVQQQQGRGPLELIRALRAGCVHTGDPQLDGEEDPMAFCWQELAAATEHLRRPARGMHVMLGALDAKPKERKAPVQRQKRQDLGEVQKPMEQPTIATQDAQETDRNMMTMWEVIKAQPVPQVLVAKLVCNPASFGQTIENLFTLSFLLRDNKVSMKKVPGVGLAVSALEGRPAAKQQQPQKQPQQFVVTFHEDDWKNMCSRVAPEECLMPHRECGGPHDGAAAGKRRRSHGTGPSGANKTQRRG</sequence>
<dbReference type="GO" id="GO:0006281">
    <property type="term" value="P:DNA repair"/>
    <property type="evidence" value="ECO:0007669"/>
    <property type="project" value="UniProtKB-UniRule"/>
</dbReference>
<keyword evidence="8" id="KW-0175">Coiled coil</keyword>
<dbReference type="PANTHER" id="PTHR16140:SF0">
    <property type="entry name" value="NON-STRUCTURAL MAINTENANCE OF CHROMOSOMES ELEMENT 4"/>
    <property type="match status" value="1"/>
</dbReference>
<dbReference type="PANTHER" id="PTHR16140">
    <property type="entry name" value="NON-STRUCTURAL MAINTENANCE OF CHROMOSOMES ELEMENT 4"/>
    <property type="match status" value="1"/>
</dbReference>
<organism evidence="11 12">
    <name type="scientific">Pleodorina starrii</name>
    <dbReference type="NCBI Taxonomy" id="330485"/>
    <lineage>
        <taxon>Eukaryota</taxon>
        <taxon>Viridiplantae</taxon>
        <taxon>Chlorophyta</taxon>
        <taxon>core chlorophytes</taxon>
        <taxon>Chlorophyceae</taxon>
        <taxon>CS clade</taxon>
        <taxon>Chlamydomonadales</taxon>
        <taxon>Volvocaceae</taxon>
        <taxon>Pleodorina</taxon>
    </lineage>
</organism>
<feature type="compositionally biased region" description="Polar residues" evidence="9">
    <location>
        <begin position="326"/>
        <end position="335"/>
    </location>
</feature>
<feature type="domain" description="Non-structural maintenance of chromosome element 4 C-terminal" evidence="10">
    <location>
        <begin position="215"/>
        <end position="299"/>
    </location>
</feature>
<evidence type="ECO:0000259" key="10">
    <source>
        <dbReference type="Pfam" id="PF08743"/>
    </source>
</evidence>
<feature type="region of interest" description="Disordered" evidence="9">
    <location>
        <begin position="300"/>
        <end position="335"/>
    </location>
</feature>
<evidence type="ECO:0000256" key="2">
    <source>
        <dbReference type="ARBA" id="ARBA00008997"/>
    </source>
</evidence>
<feature type="coiled-coil region" evidence="8">
    <location>
        <begin position="12"/>
        <end position="57"/>
    </location>
</feature>
<dbReference type="GO" id="GO:0005634">
    <property type="term" value="C:nucleus"/>
    <property type="evidence" value="ECO:0007669"/>
    <property type="project" value="UniProtKB-SubCell"/>
</dbReference>
<dbReference type="Pfam" id="PF08743">
    <property type="entry name" value="Nse4_C"/>
    <property type="match status" value="1"/>
</dbReference>
<dbReference type="InterPro" id="IPR027786">
    <property type="entry name" value="Nse4/EID"/>
</dbReference>
<keyword evidence="5 7" id="KW-0234">DNA repair</keyword>
<keyword evidence="4 7" id="KW-0233">DNA recombination</keyword>
<name>A0A9W6BIP4_9CHLO</name>
<evidence type="ECO:0000313" key="11">
    <source>
        <dbReference type="EMBL" id="GLC52535.1"/>
    </source>
</evidence>
<comment type="function">
    <text evidence="7">Component of the SMC5-SMC6 complex, that promotes sister chromatid alignment after DNA damage and facilitates double-stranded DNA breaks (DSBs) repair via homologous recombination between sister chromatids.</text>
</comment>
<comment type="subcellular location">
    <subcellularLocation>
        <location evidence="1 7">Nucleus</location>
    </subcellularLocation>
</comment>
<comment type="subunit">
    <text evidence="7">Component of the SMC5-SMC6 complex.</text>
</comment>
<evidence type="ECO:0000256" key="5">
    <source>
        <dbReference type="ARBA" id="ARBA00023204"/>
    </source>
</evidence>
<protein>
    <recommendedName>
        <fullName evidence="7">Non-structural maintenance of chromosomes element 4</fullName>
    </recommendedName>
</protein>
<keyword evidence="3 7" id="KW-0227">DNA damage</keyword>